<dbReference type="EMBL" id="GL732526">
    <property type="protein sequence ID" value="EFX88137.1"/>
    <property type="molecule type" value="Genomic_DNA"/>
</dbReference>
<keyword evidence="3" id="KW-1185">Reference proteome</keyword>
<accession>E9FXQ7</accession>
<dbReference type="InterPro" id="IPR011333">
    <property type="entry name" value="SKP1/BTB/POZ_sf"/>
</dbReference>
<evidence type="ECO:0000313" key="2">
    <source>
        <dbReference type="EMBL" id="EFX88137.1"/>
    </source>
</evidence>
<dbReference type="KEGG" id="dpx:DAPPUDRAFT_305712"/>
<dbReference type="Gene3D" id="1.25.40.420">
    <property type="match status" value="1"/>
</dbReference>
<protein>
    <recommendedName>
        <fullName evidence="1">BTB domain-containing protein</fullName>
    </recommendedName>
</protein>
<name>E9FXQ7_DAPPU</name>
<dbReference type="FunFam" id="3.30.710.10:FF:000159">
    <property type="entry name" value="Speckle-type POZ protein B"/>
    <property type="match status" value="1"/>
</dbReference>
<gene>
    <name evidence="2" type="ORF">DAPPUDRAFT_305712</name>
</gene>
<dbReference type="GO" id="GO:0031625">
    <property type="term" value="F:ubiquitin protein ligase binding"/>
    <property type="evidence" value="ECO:0000318"/>
    <property type="project" value="GO_Central"/>
</dbReference>
<dbReference type="GO" id="GO:0005634">
    <property type="term" value="C:nucleus"/>
    <property type="evidence" value="ECO:0000318"/>
    <property type="project" value="GO_Central"/>
</dbReference>
<organism evidence="2 3">
    <name type="scientific">Daphnia pulex</name>
    <name type="common">Water flea</name>
    <dbReference type="NCBI Taxonomy" id="6669"/>
    <lineage>
        <taxon>Eukaryota</taxon>
        <taxon>Metazoa</taxon>
        <taxon>Ecdysozoa</taxon>
        <taxon>Arthropoda</taxon>
        <taxon>Crustacea</taxon>
        <taxon>Branchiopoda</taxon>
        <taxon>Diplostraca</taxon>
        <taxon>Cladocera</taxon>
        <taxon>Anomopoda</taxon>
        <taxon>Daphniidae</taxon>
        <taxon>Daphnia</taxon>
    </lineage>
</organism>
<dbReference type="PhylomeDB" id="E9FXQ7"/>
<dbReference type="GO" id="GO:0043161">
    <property type="term" value="P:proteasome-mediated ubiquitin-dependent protein catabolic process"/>
    <property type="evidence" value="ECO:0000318"/>
    <property type="project" value="GO_Central"/>
</dbReference>
<dbReference type="GO" id="GO:0030162">
    <property type="term" value="P:regulation of proteolysis"/>
    <property type="evidence" value="ECO:0000318"/>
    <property type="project" value="GO_Central"/>
</dbReference>
<dbReference type="SUPFAM" id="SSF54695">
    <property type="entry name" value="POZ domain"/>
    <property type="match status" value="1"/>
</dbReference>
<dbReference type="SMART" id="SM00225">
    <property type="entry name" value="BTB"/>
    <property type="match status" value="1"/>
</dbReference>
<evidence type="ECO:0000259" key="1">
    <source>
        <dbReference type="PROSITE" id="PS50097"/>
    </source>
</evidence>
<proteinExistence type="predicted"/>
<dbReference type="InParanoid" id="E9FXQ7"/>
<dbReference type="AlphaFoldDB" id="E9FXQ7"/>
<dbReference type="Gene3D" id="3.30.710.10">
    <property type="entry name" value="Potassium Channel Kv1.1, Chain A"/>
    <property type="match status" value="1"/>
</dbReference>
<dbReference type="eggNOG" id="KOG1987">
    <property type="taxonomic scope" value="Eukaryota"/>
</dbReference>
<dbReference type="GO" id="GO:0005737">
    <property type="term" value="C:cytoplasm"/>
    <property type="evidence" value="ECO:0000318"/>
    <property type="project" value="GO_Central"/>
</dbReference>
<dbReference type="PROSITE" id="PS50097">
    <property type="entry name" value="BTB"/>
    <property type="match status" value="1"/>
</dbReference>
<dbReference type="OrthoDB" id="6365392at2759"/>
<dbReference type="Proteomes" id="UP000000305">
    <property type="component" value="Unassembled WGS sequence"/>
</dbReference>
<dbReference type="PANTHER" id="PTHR24413">
    <property type="entry name" value="SPECKLE-TYPE POZ PROTEIN"/>
    <property type="match status" value="1"/>
</dbReference>
<dbReference type="InterPro" id="IPR000210">
    <property type="entry name" value="BTB/POZ_dom"/>
</dbReference>
<reference evidence="2 3" key="1">
    <citation type="journal article" date="2011" name="Science">
        <title>The ecoresponsive genome of Daphnia pulex.</title>
        <authorList>
            <person name="Colbourne J.K."/>
            <person name="Pfrender M.E."/>
            <person name="Gilbert D."/>
            <person name="Thomas W.K."/>
            <person name="Tucker A."/>
            <person name="Oakley T.H."/>
            <person name="Tokishita S."/>
            <person name="Aerts A."/>
            <person name="Arnold G.J."/>
            <person name="Basu M.K."/>
            <person name="Bauer D.J."/>
            <person name="Caceres C.E."/>
            <person name="Carmel L."/>
            <person name="Casola C."/>
            <person name="Choi J.H."/>
            <person name="Detter J.C."/>
            <person name="Dong Q."/>
            <person name="Dusheyko S."/>
            <person name="Eads B.D."/>
            <person name="Frohlich T."/>
            <person name="Geiler-Samerotte K.A."/>
            <person name="Gerlach D."/>
            <person name="Hatcher P."/>
            <person name="Jogdeo S."/>
            <person name="Krijgsveld J."/>
            <person name="Kriventseva E.V."/>
            <person name="Kultz D."/>
            <person name="Laforsch C."/>
            <person name="Lindquist E."/>
            <person name="Lopez J."/>
            <person name="Manak J.R."/>
            <person name="Muller J."/>
            <person name="Pangilinan J."/>
            <person name="Patwardhan R.P."/>
            <person name="Pitluck S."/>
            <person name="Pritham E.J."/>
            <person name="Rechtsteiner A."/>
            <person name="Rho M."/>
            <person name="Rogozin I.B."/>
            <person name="Sakarya O."/>
            <person name="Salamov A."/>
            <person name="Schaack S."/>
            <person name="Shapiro H."/>
            <person name="Shiga Y."/>
            <person name="Skalitzky C."/>
            <person name="Smith Z."/>
            <person name="Souvorov A."/>
            <person name="Sung W."/>
            <person name="Tang Z."/>
            <person name="Tsuchiya D."/>
            <person name="Tu H."/>
            <person name="Vos H."/>
            <person name="Wang M."/>
            <person name="Wolf Y.I."/>
            <person name="Yamagata H."/>
            <person name="Yamada T."/>
            <person name="Ye Y."/>
            <person name="Shaw J.R."/>
            <person name="Andrews J."/>
            <person name="Crease T.J."/>
            <person name="Tang H."/>
            <person name="Lucas S.M."/>
            <person name="Robertson H.M."/>
            <person name="Bork P."/>
            <person name="Koonin E.V."/>
            <person name="Zdobnov E.M."/>
            <person name="Grigoriev I.V."/>
            <person name="Lynch M."/>
            <person name="Boore J.L."/>
        </authorList>
    </citation>
    <scope>NUCLEOTIDE SEQUENCE [LARGE SCALE GENOMIC DNA]</scope>
</reference>
<evidence type="ECO:0000313" key="3">
    <source>
        <dbReference type="Proteomes" id="UP000000305"/>
    </source>
</evidence>
<sequence length="358" mass="41934">MVFTVGVENDNLKFVKWTIPLKKKIKSAKKFYFTELNRQNGERDEKQFQLTRFTNYISHYNLSWSHVHVEFNQDFKGKLELDIKLCLQEVKSSIDNSTSSETIPDYHRSPCEIWVFVNSEKYFLKKSSDSDYWKSEFFRVDIQESMNSSSIFLEIWIKFNPFDVREMSAHQNLADYLFVEQTNCDVKFCFDDGRQIGGHKRILSARSPVFAAMFNHDMQEAKTGKVSIKDFDLEIFRELLHFIYLGRTSEPLDASKAQPLFLAADKYDILDLREDCSRKLLSSIQLCNAIELMIWAHKNSVDHVKEAALDVAVRNGQEICLQKDWEMLTIIHPELYPLATRRMMEIAQFPAVKRKASN</sequence>
<dbReference type="Pfam" id="PF00651">
    <property type="entry name" value="BTB"/>
    <property type="match status" value="1"/>
</dbReference>
<feature type="domain" description="BTB" evidence="1">
    <location>
        <begin position="184"/>
        <end position="252"/>
    </location>
</feature>
<dbReference type="HOGENOM" id="CLU_050585_1_0_1"/>